<keyword evidence="1" id="KW-1133">Transmembrane helix</keyword>
<feature type="non-terminal residue" evidence="2">
    <location>
        <position position="74"/>
    </location>
</feature>
<name>A0A2M7TLC2_9BACT</name>
<comment type="caution">
    <text evidence="2">The sequence shown here is derived from an EMBL/GenBank/DDBJ whole genome shotgun (WGS) entry which is preliminary data.</text>
</comment>
<protein>
    <submittedName>
        <fullName evidence="2">Uncharacterized protein</fullName>
    </submittedName>
</protein>
<sequence>MLKKSWFIYLCLGLILVLALILRLYKIDIPLADHHSWRQADTAAVARNFVKEGFDFFHPRIDNLATLRPGTLND</sequence>
<dbReference type="Proteomes" id="UP000229753">
    <property type="component" value="Unassembled WGS sequence"/>
</dbReference>
<keyword evidence="1" id="KW-0472">Membrane</keyword>
<dbReference type="AlphaFoldDB" id="A0A2M7TLC2"/>
<evidence type="ECO:0000313" key="2">
    <source>
        <dbReference type="EMBL" id="PIZ47329.1"/>
    </source>
</evidence>
<dbReference type="EMBL" id="PFNO01000179">
    <property type="protein sequence ID" value="PIZ47329.1"/>
    <property type="molecule type" value="Genomic_DNA"/>
</dbReference>
<reference evidence="3" key="1">
    <citation type="submission" date="2017-09" db="EMBL/GenBank/DDBJ databases">
        <title>Depth-based differentiation of microbial function through sediment-hosted aquifers and enrichment of novel symbionts in the deep terrestrial subsurface.</title>
        <authorList>
            <person name="Probst A.J."/>
            <person name="Ladd B."/>
            <person name="Jarett J.K."/>
            <person name="Geller-Mcgrath D.E."/>
            <person name="Sieber C.M.K."/>
            <person name="Emerson J.B."/>
            <person name="Anantharaman K."/>
            <person name="Thomas B.C."/>
            <person name="Malmstrom R."/>
            <person name="Stieglmeier M."/>
            <person name="Klingl A."/>
            <person name="Woyke T."/>
            <person name="Ryan C.M."/>
            <person name="Banfield J.F."/>
        </authorList>
    </citation>
    <scope>NUCLEOTIDE SEQUENCE [LARGE SCALE GENOMIC DNA]</scope>
</reference>
<feature type="transmembrane region" description="Helical" evidence="1">
    <location>
        <begin position="6"/>
        <end position="25"/>
    </location>
</feature>
<proteinExistence type="predicted"/>
<organism evidence="2 3">
    <name type="scientific">Candidatus Woesebacteria bacterium CG_4_10_14_0_2_um_filter_39_14</name>
    <dbReference type="NCBI Taxonomy" id="1975054"/>
    <lineage>
        <taxon>Bacteria</taxon>
        <taxon>Candidatus Woeseibacteriota</taxon>
    </lineage>
</organism>
<keyword evidence="1" id="KW-0812">Transmembrane</keyword>
<evidence type="ECO:0000313" key="3">
    <source>
        <dbReference type="Proteomes" id="UP000229753"/>
    </source>
</evidence>
<accession>A0A2M7TLC2</accession>
<gene>
    <name evidence="2" type="ORF">COY29_05310</name>
</gene>
<evidence type="ECO:0000256" key="1">
    <source>
        <dbReference type="SAM" id="Phobius"/>
    </source>
</evidence>